<dbReference type="CDD" id="cd07718">
    <property type="entry name" value="RNaseZ_ELAC1_ELAC2-C-term-like_MBL-fold"/>
    <property type="match status" value="1"/>
</dbReference>
<keyword evidence="5" id="KW-0819">tRNA processing</keyword>
<dbReference type="InterPro" id="IPR047151">
    <property type="entry name" value="RNZ2-like"/>
</dbReference>
<dbReference type="InterPro" id="IPR001279">
    <property type="entry name" value="Metallo-B-lactamas"/>
</dbReference>
<evidence type="ECO:0000256" key="2">
    <source>
        <dbReference type="ARBA" id="ARBA00001947"/>
    </source>
</evidence>
<evidence type="ECO:0000259" key="11">
    <source>
        <dbReference type="SMART" id="SM00849"/>
    </source>
</evidence>
<dbReference type="Gene3D" id="3.60.15.10">
    <property type="entry name" value="Ribonuclease Z/Hydroxyacylglutathione hydrolase-like"/>
    <property type="match status" value="2"/>
</dbReference>
<dbReference type="Proteomes" id="UP001652625">
    <property type="component" value="Chromosome 08"/>
</dbReference>
<keyword evidence="8" id="KW-0255">Endonuclease</keyword>
<comment type="cofactor">
    <cofactor evidence="2">
        <name>Zn(2+)</name>
        <dbReference type="ChEBI" id="CHEBI:29105"/>
    </cofactor>
</comment>
<keyword evidence="6" id="KW-0540">Nuclease</keyword>
<evidence type="ECO:0000256" key="5">
    <source>
        <dbReference type="ARBA" id="ARBA00022694"/>
    </source>
</evidence>
<protein>
    <recommendedName>
        <fullName evidence="4">ribonuclease Z</fullName>
        <ecNumber evidence="4">3.1.26.11</ecNumber>
    </recommendedName>
</protein>
<keyword evidence="10" id="KW-0862">Zinc</keyword>
<dbReference type="InterPro" id="IPR036866">
    <property type="entry name" value="RibonucZ/Hydroxyglut_hydro"/>
</dbReference>
<evidence type="ECO:0000256" key="6">
    <source>
        <dbReference type="ARBA" id="ARBA00022722"/>
    </source>
</evidence>
<accession>A0ABM4CCB2</accession>
<dbReference type="GeneID" id="101236086"/>
<dbReference type="PANTHER" id="PTHR12553:SF49">
    <property type="entry name" value="ZINC PHOSPHODIESTERASE ELAC PROTEIN 2"/>
    <property type="match status" value="1"/>
</dbReference>
<evidence type="ECO:0000256" key="10">
    <source>
        <dbReference type="ARBA" id="ARBA00022833"/>
    </source>
</evidence>
<dbReference type="PANTHER" id="PTHR12553">
    <property type="entry name" value="ZINC PHOSPHODIESTERASE ELAC PROTEIN 2"/>
    <property type="match status" value="1"/>
</dbReference>
<sequence length="739" mass="84201">MSPQLRPSKNVIMQVLWTGIDSSVPSLYIFTDSKKYLFNCGEGMQRIFTSNKMLRFGRLDTFFMTRHEWTHMGGLPGFGMTLRDMKRTLSEQNHKHFVNEAIKYDQKIKSTPEIMVHAPPSMIDVITGAQTFMRFDNSGVNFKVESSFNKCFADGEMTVFPILIESEKEENKNLSQAMSYLCQLLPLPGKFLIKDALRLGVPKGPLFGALSRGESVTLPCGKVISPEQVMEPQVNGVTFFVLDCPTELHIKSLQEGIIQYMKLKSSPHLVIHAASKSVCDSDYYKLFLQCFPPSTQHIYLSECQQRLSSVFGPQHEMQLKLHQIHPIFFPLIELQVEKSQAERNGLFNFSRIKLRDVISSIEYDNSQTISEIEINAIPVLNNFRTENDFLKSAQLINKSDNIFERVSNLFRKRKSSSSSSEDFLPTKKHDNQPFKEYPKVVFFGTGSSIPSKLRNVSSTLLFLSDDEAVLLDCGEECYGQLFRHYGNKISHVLRCIKIILISHMHADHHLGLFTLLDKMKLVKKNSVVLVAPEIMMNWLNCYKRIDLKSLNFVSNEKLMREGEVLIRNIHVQSVKVDHPGHAYGFVISKDRCKVTFSGDTLPSNELIKAGEDSTILIHEATMEDDKAEEAFLKKHSTIGQAFVVAQKMKAKNLLLTHFSQRYPKIPNLNDIKSSIPFVLAFDHMEVSMDMIDEFESILPELNFLFSTDAQEVQEVHENAQVKTQINATNNIQEDILKAS</sequence>
<dbReference type="InterPro" id="IPR027794">
    <property type="entry name" value="tRNase_Z_dom"/>
</dbReference>
<keyword evidence="12" id="KW-1185">Reference proteome</keyword>
<evidence type="ECO:0000256" key="3">
    <source>
        <dbReference type="ARBA" id="ARBA00007823"/>
    </source>
</evidence>
<dbReference type="Pfam" id="PF23023">
    <property type="entry name" value="Anti-Pycsar_Apyc1"/>
    <property type="match status" value="1"/>
</dbReference>
<dbReference type="SMART" id="SM00849">
    <property type="entry name" value="Lactamase_B"/>
    <property type="match status" value="1"/>
</dbReference>
<evidence type="ECO:0000313" key="13">
    <source>
        <dbReference type="RefSeq" id="XP_065659314.1"/>
    </source>
</evidence>
<keyword evidence="9" id="KW-0378">Hydrolase</keyword>
<evidence type="ECO:0000313" key="12">
    <source>
        <dbReference type="Proteomes" id="UP001652625"/>
    </source>
</evidence>
<dbReference type="EC" id="3.1.26.11" evidence="4"/>
<keyword evidence="7" id="KW-0479">Metal-binding</keyword>
<dbReference type="RefSeq" id="XP_065659314.1">
    <property type="nucleotide sequence ID" value="XM_065803242.1"/>
</dbReference>
<organism evidence="12 13">
    <name type="scientific">Hydra vulgaris</name>
    <name type="common">Hydra</name>
    <name type="synonym">Hydra attenuata</name>
    <dbReference type="NCBI Taxonomy" id="6087"/>
    <lineage>
        <taxon>Eukaryota</taxon>
        <taxon>Metazoa</taxon>
        <taxon>Cnidaria</taxon>
        <taxon>Hydrozoa</taxon>
        <taxon>Hydroidolina</taxon>
        <taxon>Anthoathecata</taxon>
        <taxon>Aplanulata</taxon>
        <taxon>Hydridae</taxon>
        <taxon>Hydra</taxon>
    </lineage>
</organism>
<evidence type="ECO:0000256" key="8">
    <source>
        <dbReference type="ARBA" id="ARBA00022759"/>
    </source>
</evidence>
<gene>
    <name evidence="13" type="primary">LOC101236086</name>
</gene>
<dbReference type="SUPFAM" id="SSF56281">
    <property type="entry name" value="Metallo-hydrolase/oxidoreductase"/>
    <property type="match status" value="2"/>
</dbReference>
<reference evidence="13" key="1">
    <citation type="submission" date="2025-08" db="UniProtKB">
        <authorList>
            <consortium name="RefSeq"/>
        </authorList>
    </citation>
    <scope>IDENTIFICATION</scope>
</reference>
<comment type="similarity">
    <text evidence="3">Belongs to the RNase Z family.</text>
</comment>
<name>A0ABM4CCB2_HYDVU</name>
<evidence type="ECO:0000256" key="9">
    <source>
        <dbReference type="ARBA" id="ARBA00022801"/>
    </source>
</evidence>
<evidence type="ECO:0000256" key="7">
    <source>
        <dbReference type="ARBA" id="ARBA00022723"/>
    </source>
</evidence>
<evidence type="ECO:0000256" key="4">
    <source>
        <dbReference type="ARBA" id="ARBA00012477"/>
    </source>
</evidence>
<evidence type="ECO:0000256" key="1">
    <source>
        <dbReference type="ARBA" id="ARBA00000402"/>
    </source>
</evidence>
<comment type="catalytic activity">
    <reaction evidence="1">
        <text>Endonucleolytic cleavage of RNA, removing extra 3' nucleotides from tRNA precursor, generating 3' termini of tRNAs. A 3'-hydroxy group is left at the tRNA terminus and a 5'-phosphoryl group is left at the trailer molecule.</text>
        <dbReference type="EC" id="3.1.26.11"/>
    </reaction>
</comment>
<proteinExistence type="inferred from homology"/>
<dbReference type="Pfam" id="PF13691">
    <property type="entry name" value="Lactamase_B_4"/>
    <property type="match status" value="1"/>
</dbReference>
<feature type="domain" description="Metallo-beta-lactamase" evidence="11">
    <location>
        <begin position="455"/>
        <end position="635"/>
    </location>
</feature>